<feature type="non-terminal residue" evidence="1">
    <location>
        <position position="1"/>
    </location>
</feature>
<dbReference type="PANTHER" id="PTHR21301:SF10">
    <property type="entry name" value="REVERSE TRANSCRIPTASE DOMAIN-CONTAINING PROTEIN"/>
    <property type="match status" value="1"/>
</dbReference>
<dbReference type="AlphaFoldDB" id="A0A131Y4E7"/>
<evidence type="ECO:0000313" key="1">
    <source>
        <dbReference type="EMBL" id="JAP73378.1"/>
    </source>
</evidence>
<proteinExistence type="evidence at transcript level"/>
<organism evidence="1">
    <name type="scientific">Ixodes ricinus</name>
    <name type="common">Common tick</name>
    <name type="synonym">Acarus ricinus</name>
    <dbReference type="NCBI Taxonomy" id="34613"/>
    <lineage>
        <taxon>Eukaryota</taxon>
        <taxon>Metazoa</taxon>
        <taxon>Ecdysozoa</taxon>
        <taxon>Arthropoda</taxon>
        <taxon>Chelicerata</taxon>
        <taxon>Arachnida</taxon>
        <taxon>Acari</taxon>
        <taxon>Parasitiformes</taxon>
        <taxon>Ixodida</taxon>
        <taxon>Ixodoidea</taxon>
        <taxon>Ixodidae</taxon>
        <taxon>Ixodinae</taxon>
        <taxon>Ixodes</taxon>
    </lineage>
</organism>
<sequence length="303" mass="33652">VMSVFKTCGGGLKFTFEIPKEGVLQHLDISLCLEDDHVCWTYKPRSKKAILDYNSAHSKIIKRGIAISSLQSALKKSCLHTMGESFKLQTARLQKAGYPSALLSDIASTIIKNVKGIQNTKRSVERKRPVVIPYLHKISHNLKNVGNHYRVPVVFSAPQKMNQICPRVNAKAEGCLKNRCSKKHAKPFVPCATGVVYNIPLSCGRTYIGQTGRCLNDRLREHDYSLRATVGGNFSHHCKACLCKPSFEATTVMGKHRDKTTREVLEAFYIHSGGASCISTPSVSLSNKQLELLKLTMKAQRVP</sequence>
<accession>A0A131Y4E7</accession>
<protein>
    <submittedName>
        <fullName evidence="1">Putative tick transposon</fullName>
    </submittedName>
</protein>
<name>A0A131Y4E7_IXORI</name>
<reference evidence="1" key="1">
    <citation type="submission" date="2016-02" db="EMBL/GenBank/DDBJ databases">
        <title>RNAseq analyses of the midgut from blood- or serum-fed Ixodes ricinus ticks.</title>
        <authorList>
            <person name="Perner J."/>
            <person name="Provaznik J."/>
            <person name="Schrenkova J."/>
            <person name="Urbanova V."/>
            <person name="Ribeiro J.M."/>
            <person name="Kopacek P."/>
        </authorList>
    </citation>
    <scope>NUCLEOTIDE SEQUENCE</scope>
    <source>
        <tissue evidence="1">Gut</tissue>
    </source>
</reference>
<dbReference type="EMBL" id="GEFM01002418">
    <property type="protein sequence ID" value="JAP73378.1"/>
    <property type="molecule type" value="mRNA"/>
</dbReference>
<dbReference type="PANTHER" id="PTHR21301">
    <property type="entry name" value="REVERSE TRANSCRIPTASE"/>
    <property type="match status" value="1"/>
</dbReference>